<dbReference type="Pfam" id="PF20153">
    <property type="entry name" value="DUF6535"/>
    <property type="match status" value="1"/>
</dbReference>
<proteinExistence type="predicted"/>
<comment type="caution">
    <text evidence="4">The sequence shown here is derived from an EMBL/GenBank/DDBJ whole genome shotgun (WGS) entry which is preliminary data.</text>
</comment>
<dbReference type="AlphaFoldDB" id="A0A9P5JUW2"/>
<keyword evidence="2" id="KW-0812">Transmembrane</keyword>
<feature type="transmembrane region" description="Helical" evidence="2">
    <location>
        <begin position="227"/>
        <end position="245"/>
    </location>
</feature>
<keyword evidence="2" id="KW-0472">Membrane</keyword>
<evidence type="ECO:0000313" key="5">
    <source>
        <dbReference type="Proteomes" id="UP000759537"/>
    </source>
</evidence>
<feature type="transmembrane region" description="Helical" evidence="2">
    <location>
        <begin position="288"/>
        <end position="307"/>
    </location>
</feature>
<feature type="non-terminal residue" evidence="4">
    <location>
        <position position="527"/>
    </location>
</feature>
<organism evidence="4 5">
    <name type="scientific">Russula ochroleuca</name>
    <dbReference type="NCBI Taxonomy" id="152965"/>
    <lineage>
        <taxon>Eukaryota</taxon>
        <taxon>Fungi</taxon>
        <taxon>Dikarya</taxon>
        <taxon>Basidiomycota</taxon>
        <taxon>Agaricomycotina</taxon>
        <taxon>Agaricomycetes</taxon>
        <taxon>Russulales</taxon>
        <taxon>Russulaceae</taxon>
        <taxon>Russula</taxon>
    </lineage>
</organism>
<feature type="region of interest" description="Disordered" evidence="1">
    <location>
        <begin position="1"/>
        <end position="61"/>
    </location>
</feature>
<feature type="compositionally biased region" description="Polar residues" evidence="1">
    <location>
        <begin position="1"/>
        <end position="17"/>
    </location>
</feature>
<dbReference type="Proteomes" id="UP000759537">
    <property type="component" value="Unassembled WGS sequence"/>
</dbReference>
<reference evidence="4" key="1">
    <citation type="submission" date="2019-10" db="EMBL/GenBank/DDBJ databases">
        <authorList>
            <consortium name="DOE Joint Genome Institute"/>
            <person name="Kuo A."/>
            <person name="Miyauchi S."/>
            <person name="Kiss E."/>
            <person name="Drula E."/>
            <person name="Kohler A."/>
            <person name="Sanchez-Garcia M."/>
            <person name="Andreopoulos B."/>
            <person name="Barry K.W."/>
            <person name="Bonito G."/>
            <person name="Buee M."/>
            <person name="Carver A."/>
            <person name="Chen C."/>
            <person name="Cichocki N."/>
            <person name="Clum A."/>
            <person name="Culley D."/>
            <person name="Crous P.W."/>
            <person name="Fauchery L."/>
            <person name="Girlanda M."/>
            <person name="Hayes R."/>
            <person name="Keri Z."/>
            <person name="LaButti K."/>
            <person name="Lipzen A."/>
            <person name="Lombard V."/>
            <person name="Magnuson J."/>
            <person name="Maillard F."/>
            <person name="Morin E."/>
            <person name="Murat C."/>
            <person name="Nolan M."/>
            <person name="Ohm R."/>
            <person name="Pangilinan J."/>
            <person name="Pereira M."/>
            <person name="Perotto S."/>
            <person name="Peter M."/>
            <person name="Riley R."/>
            <person name="Sitrit Y."/>
            <person name="Stielow B."/>
            <person name="Szollosi G."/>
            <person name="Zifcakova L."/>
            <person name="Stursova M."/>
            <person name="Spatafora J.W."/>
            <person name="Tedersoo L."/>
            <person name="Vaario L.-M."/>
            <person name="Yamada A."/>
            <person name="Yan M."/>
            <person name="Wang P."/>
            <person name="Xu J."/>
            <person name="Bruns T."/>
            <person name="Baldrian P."/>
            <person name="Vilgalys R."/>
            <person name="Henrissat B."/>
            <person name="Grigoriev I.V."/>
            <person name="Hibbett D."/>
            <person name="Nagy L.G."/>
            <person name="Martin F.M."/>
        </authorList>
    </citation>
    <scope>NUCLEOTIDE SEQUENCE</scope>
    <source>
        <strain evidence="4">Prilba</strain>
    </source>
</reference>
<feature type="transmembrane region" description="Helical" evidence="2">
    <location>
        <begin position="251"/>
        <end position="276"/>
    </location>
</feature>
<dbReference type="EMBL" id="WHVB01000090">
    <property type="protein sequence ID" value="KAF8462481.1"/>
    <property type="molecule type" value="Genomic_DNA"/>
</dbReference>
<reference evidence="4" key="2">
    <citation type="journal article" date="2020" name="Nat. Commun.">
        <title>Large-scale genome sequencing of mycorrhizal fungi provides insights into the early evolution of symbiotic traits.</title>
        <authorList>
            <person name="Miyauchi S."/>
            <person name="Kiss E."/>
            <person name="Kuo A."/>
            <person name="Drula E."/>
            <person name="Kohler A."/>
            <person name="Sanchez-Garcia M."/>
            <person name="Morin E."/>
            <person name="Andreopoulos B."/>
            <person name="Barry K.W."/>
            <person name="Bonito G."/>
            <person name="Buee M."/>
            <person name="Carver A."/>
            <person name="Chen C."/>
            <person name="Cichocki N."/>
            <person name="Clum A."/>
            <person name="Culley D."/>
            <person name="Crous P.W."/>
            <person name="Fauchery L."/>
            <person name="Girlanda M."/>
            <person name="Hayes R.D."/>
            <person name="Keri Z."/>
            <person name="LaButti K."/>
            <person name="Lipzen A."/>
            <person name="Lombard V."/>
            <person name="Magnuson J."/>
            <person name="Maillard F."/>
            <person name="Murat C."/>
            <person name="Nolan M."/>
            <person name="Ohm R.A."/>
            <person name="Pangilinan J."/>
            <person name="Pereira M.F."/>
            <person name="Perotto S."/>
            <person name="Peter M."/>
            <person name="Pfister S."/>
            <person name="Riley R."/>
            <person name="Sitrit Y."/>
            <person name="Stielow J.B."/>
            <person name="Szollosi G."/>
            <person name="Zifcakova L."/>
            <person name="Stursova M."/>
            <person name="Spatafora J.W."/>
            <person name="Tedersoo L."/>
            <person name="Vaario L.M."/>
            <person name="Yamada A."/>
            <person name="Yan M."/>
            <person name="Wang P."/>
            <person name="Xu J."/>
            <person name="Bruns T."/>
            <person name="Baldrian P."/>
            <person name="Vilgalys R."/>
            <person name="Dunand C."/>
            <person name="Henrissat B."/>
            <person name="Grigoriev I.V."/>
            <person name="Hibbett D."/>
            <person name="Nagy L.G."/>
            <person name="Martin F.M."/>
        </authorList>
    </citation>
    <scope>NUCLEOTIDE SEQUENCE</scope>
    <source>
        <strain evidence="4">Prilba</strain>
    </source>
</reference>
<evidence type="ECO:0000313" key="4">
    <source>
        <dbReference type="EMBL" id="KAF8462481.1"/>
    </source>
</evidence>
<feature type="transmembrane region" description="Helical" evidence="2">
    <location>
        <begin position="89"/>
        <end position="110"/>
    </location>
</feature>
<feature type="domain" description="DUF6535" evidence="3">
    <location>
        <begin position="68"/>
        <end position="246"/>
    </location>
</feature>
<evidence type="ECO:0000259" key="3">
    <source>
        <dbReference type="Pfam" id="PF20153"/>
    </source>
</evidence>
<accession>A0A9P5JUW2</accession>
<gene>
    <name evidence="4" type="ORF">DFH94DRAFT_832837</name>
</gene>
<keyword evidence="2" id="KW-1133">Transmembrane helix</keyword>
<evidence type="ECO:0000256" key="1">
    <source>
        <dbReference type="SAM" id="MobiDB-lite"/>
    </source>
</evidence>
<evidence type="ECO:0000256" key="2">
    <source>
        <dbReference type="SAM" id="Phobius"/>
    </source>
</evidence>
<protein>
    <recommendedName>
        <fullName evidence="3">DUF6535 domain-containing protein</fullName>
    </recommendedName>
</protein>
<keyword evidence="5" id="KW-1185">Reference proteome</keyword>
<feature type="compositionally biased region" description="Polar residues" evidence="1">
    <location>
        <begin position="35"/>
        <end position="44"/>
    </location>
</feature>
<dbReference type="InterPro" id="IPR045338">
    <property type="entry name" value="DUF6535"/>
</dbReference>
<name>A0A9P5JUW2_9AGAM</name>
<dbReference type="OrthoDB" id="10392785at2759"/>
<sequence length="527" mass="58804">MFYTHSVSNNFPSMSQTRDLEGGDNPGPVDGNREQPPSTSNQPTPNRPLWQLQEESDYSGSSRPLLSMYCKIAEEEDNRMVERCQNDSVGILIFTGLFSVTVAALLTTSIPDLKSNSQDTSAFYLRNIYQILGNPDVSPSIPSALANAPAFSPPRYAIWVNSLWFLSLAISLSCATETMILRNWAVQYISVTRPPYSMSEKQARIRAIFAKGNPGPNVIWGTSGGPVFLHLSIFLFLAGGLIYLFNINHSVFYAVVWWVGYMAISYAGATVAVFFEAHNLLHTPLSPLALRFYLGISYGVIQVSSYLPPLHGLRDNIRRHYRDLSNRYKKGLLNGKRRAANEIASKPSSEIDALILERILPTLDEDRALETFFDAIPGFCHSKLSCLPLSSPVLQKLGRALDGFLDLTFSSSLISESVRTRRLITCLNAAHAALGPAAVSEILDNIFNGHRDEALESVEIGHALRLWDHSQDHDLNIRRIVACIITRVRNRDYRWIKLVEETFGVPDHVLRDHLGHGDSVLLSILIY</sequence>